<gene>
    <name evidence="9" type="ORF">GCM10010916_05790</name>
</gene>
<evidence type="ECO:0000313" key="9">
    <source>
        <dbReference type="EMBL" id="GGF91369.1"/>
    </source>
</evidence>
<keyword evidence="8" id="KW-0175">Coiled coil</keyword>
<dbReference type="EMBL" id="BMGR01000002">
    <property type="protein sequence ID" value="GGF91369.1"/>
    <property type="molecule type" value="Genomic_DNA"/>
</dbReference>
<evidence type="ECO:0000313" key="10">
    <source>
        <dbReference type="Proteomes" id="UP000644756"/>
    </source>
</evidence>
<evidence type="ECO:0000256" key="2">
    <source>
        <dbReference type="ARBA" id="ARBA00022490"/>
    </source>
</evidence>
<evidence type="ECO:0000256" key="6">
    <source>
        <dbReference type="ARBA" id="ARBA00093785"/>
    </source>
</evidence>
<comment type="similarity">
    <text evidence="6">Belongs to the bacillales FliT family.</text>
</comment>
<evidence type="ECO:0000256" key="8">
    <source>
        <dbReference type="SAM" id="Coils"/>
    </source>
</evidence>
<evidence type="ECO:0000256" key="5">
    <source>
        <dbReference type="ARBA" id="ARBA00093765"/>
    </source>
</evidence>
<evidence type="ECO:0000256" key="7">
    <source>
        <dbReference type="ARBA" id="ARBA00093797"/>
    </source>
</evidence>
<dbReference type="Proteomes" id="UP000644756">
    <property type="component" value="Unassembled WGS sequence"/>
</dbReference>
<comment type="function">
    <text evidence="5">May act as an export chaperone for the filament capping protein FliD.</text>
</comment>
<evidence type="ECO:0000256" key="4">
    <source>
        <dbReference type="ARBA" id="ARBA00023186"/>
    </source>
</evidence>
<keyword evidence="10" id="KW-1185">Reference proteome</keyword>
<dbReference type="AlphaFoldDB" id="A0A917FNJ9"/>
<comment type="caution">
    <text evidence="9">The sequence shown here is derived from an EMBL/GenBank/DDBJ whole genome shotgun (WGS) entry which is preliminary data.</text>
</comment>
<reference evidence="9" key="2">
    <citation type="submission" date="2020-09" db="EMBL/GenBank/DDBJ databases">
        <authorList>
            <person name="Sun Q."/>
            <person name="Zhou Y."/>
        </authorList>
    </citation>
    <scope>NUCLEOTIDE SEQUENCE</scope>
    <source>
        <strain evidence="9">CGMCC 1.12987</strain>
    </source>
</reference>
<keyword evidence="3" id="KW-1005">Bacterial flagellum biogenesis</keyword>
<keyword evidence="4" id="KW-0143">Chaperone</keyword>
<comment type="subcellular location">
    <subcellularLocation>
        <location evidence="1">Cytoplasm</location>
        <location evidence="1">Cytosol</location>
    </subcellularLocation>
</comment>
<reference evidence="9" key="1">
    <citation type="journal article" date="2014" name="Int. J. Syst. Evol. Microbiol.">
        <title>Complete genome sequence of Corynebacterium casei LMG S-19264T (=DSM 44701T), isolated from a smear-ripened cheese.</title>
        <authorList>
            <consortium name="US DOE Joint Genome Institute (JGI-PGF)"/>
            <person name="Walter F."/>
            <person name="Albersmeier A."/>
            <person name="Kalinowski J."/>
            <person name="Ruckert C."/>
        </authorList>
    </citation>
    <scope>NUCLEOTIDE SEQUENCE</scope>
    <source>
        <strain evidence="9">CGMCC 1.12987</strain>
    </source>
</reference>
<organism evidence="9 10">
    <name type="scientific">Paenibacillus abyssi</name>
    <dbReference type="NCBI Taxonomy" id="1340531"/>
    <lineage>
        <taxon>Bacteria</taxon>
        <taxon>Bacillati</taxon>
        <taxon>Bacillota</taxon>
        <taxon>Bacilli</taxon>
        <taxon>Bacillales</taxon>
        <taxon>Paenibacillaceae</taxon>
        <taxon>Paenibacillus</taxon>
    </lineage>
</organism>
<protein>
    <recommendedName>
        <fullName evidence="7">Flagellar protein FliT</fullName>
    </recommendedName>
</protein>
<evidence type="ECO:0000256" key="1">
    <source>
        <dbReference type="ARBA" id="ARBA00004514"/>
    </source>
</evidence>
<dbReference type="RefSeq" id="WP_188528862.1">
    <property type="nucleotide sequence ID" value="NZ_BMGR01000002.1"/>
</dbReference>
<sequence>MDKLIASLIAMTREAANHANELDDAQLAQFVEEREQLVKQLKQLTVHLPEDAPERLRYREDMKQLGEWDAIIAGRMLALKDEAVDQMGKINVVRKQKNAYDSGYAAADSYYFDQRK</sequence>
<dbReference type="Pfam" id="PF05400">
    <property type="entry name" value="FliT"/>
    <property type="match status" value="1"/>
</dbReference>
<accession>A0A917FNJ9</accession>
<dbReference type="InterPro" id="IPR008622">
    <property type="entry name" value="FliT"/>
</dbReference>
<evidence type="ECO:0000256" key="3">
    <source>
        <dbReference type="ARBA" id="ARBA00022795"/>
    </source>
</evidence>
<feature type="coiled-coil region" evidence="8">
    <location>
        <begin position="8"/>
        <end position="47"/>
    </location>
</feature>
<proteinExistence type="inferred from homology"/>
<name>A0A917FNJ9_9BACL</name>
<keyword evidence="2" id="KW-0963">Cytoplasm</keyword>